<organism evidence="2 3">
    <name type="scientific">Amanita muscaria (strain Koide BX008)</name>
    <dbReference type="NCBI Taxonomy" id="946122"/>
    <lineage>
        <taxon>Eukaryota</taxon>
        <taxon>Fungi</taxon>
        <taxon>Dikarya</taxon>
        <taxon>Basidiomycota</taxon>
        <taxon>Agaricomycotina</taxon>
        <taxon>Agaricomycetes</taxon>
        <taxon>Agaricomycetidae</taxon>
        <taxon>Agaricales</taxon>
        <taxon>Pluteineae</taxon>
        <taxon>Amanitaceae</taxon>
        <taxon>Amanita</taxon>
    </lineage>
</organism>
<dbReference type="InParanoid" id="A0A0C2T2E5"/>
<evidence type="ECO:0000313" key="2">
    <source>
        <dbReference type="EMBL" id="KIL60644.1"/>
    </source>
</evidence>
<dbReference type="EMBL" id="KN818295">
    <property type="protein sequence ID" value="KIL60644.1"/>
    <property type="molecule type" value="Genomic_DNA"/>
</dbReference>
<dbReference type="Proteomes" id="UP000054549">
    <property type="component" value="Unassembled WGS sequence"/>
</dbReference>
<keyword evidence="3" id="KW-1185">Reference proteome</keyword>
<proteinExistence type="predicted"/>
<name>A0A0C2T2E5_AMAMK</name>
<accession>A0A0C2T2E5</accession>
<evidence type="ECO:0000313" key="3">
    <source>
        <dbReference type="Proteomes" id="UP000054549"/>
    </source>
</evidence>
<protein>
    <submittedName>
        <fullName evidence="2">Uncharacterized protein</fullName>
    </submittedName>
</protein>
<sequence length="58" mass="6014">MQNGAASDANASHPTPDSINTAVNIDLLDLSKEDLSGKQSPGPGGRKKNGWLKSAVRP</sequence>
<feature type="compositionally biased region" description="Polar residues" evidence="1">
    <location>
        <begin position="1"/>
        <end position="23"/>
    </location>
</feature>
<reference evidence="2 3" key="1">
    <citation type="submission" date="2014-04" db="EMBL/GenBank/DDBJ databases">
        <title>Evolutionary Origins and Diversification of the Mycorrhizal Mutualists.</title>
        <authorList>
            <consortium name="DOE Joint Genome Institute"/>
            <consortium name="Mycorrhizal Genomics Consortium"/>
            <person name="Kohler A."/>
            <person name="Kuo A."/>
            <person name="Nagy L.G."/>
            <person name="Floudas D."/>
            <person name="Copeland A."/>
            <person name="Barry K.W."/>
            <person name="Cichocki N."/>
            <person name="Veneault-Fourrey C."/>
            <person name="LaButti K."/>
            <person name="Lindquist E.A."/>
            <person name="Lipzen A."/>
            <person name="Lundell T."/>
            <person name="Morin E."/>
            <person name="Murat C."/>
            <person name="Riley R."/>
            <person name="Ohm R."/>
            <person name="Sun H."/>
            <person name="Tunlid A."/>
            <person name="Henrissat B."/>
            <person name="Grigoriev I.V."/>
            <person name="Hibbett D.S."/>
            <person name="Martin F."/>
        </authorList>
    </citation>
    <scope>NUCLEOTIDE SEQUENCE [LARGE SCALE GENOMIC DNA]</scope>
    <source>
        <strain evidence="2 3">Koide BX008</strain>
    </source>
</reference>
<dbReference type="AlphaFoldDB" id="A0A0C2T2E5"/>
<evidence type="ECO:0000256" key="1">
    <source>
        <dbReference type="SAM" id="MobiDB-lite"/>
    </source>
</evidence>
<dbReference type="HOGENOM" id="CLU_2978686_0_0_1"/>
<gene>
    <name evidence="2" type="ORF">M378DRAFT_167879</name>
</gene>
<feature type="region of interest" description="Disordered" evidence="1">
    <location>
        <begin position="1"/>
        <end position="58"/>
    </location>
</feature>